<gene>
    <name evidence="1" type="ORF">OE88DRAFT_1072003</name>
</gene>
<organism evidence="1 2">
    <name type="scientific">Heliocybe sulcata</name>
    <dbReference type="NCBI Taxonomy" id="5364"/>
    <lineage>
        <taxon>Eukaryota</taxon>
        <taxon>Fungi</taxon>
        <taxon>Dikarya</taxon>
        <taxon>Basidiomycota</taxon>
        <taxon>Agaricomycotina</taxon>
        <taxon>Agaricomycetes</taxon>
        <taxon>Gloeophyllales</taxon>
        <taxon>Gloeophyllaceae</taxon>
        <taxon>Heliocybe</taxon>
    </lineage>
</organism>
<sequence>MQLQLKSMTNVDVGCPRCSCWVSLTGYLCRLYLRIHYHAPFILLKIGFIMRPVSRPSYVVCGASTVGTPRCAGTFDFISSCRHIPEIGCCPEFRSNLHKVLLGGAPRIAVSPGTRRF</sequence>
<reference evidence="1 2" key="1">
    <citation type="journal article" date="2019" name="Nat. Ecol. Evol.">
        <title>Megaphylogeny resolves global patterns of mushroom evolution.</title>
        <authorList>
            <person name="Varga T."/>
            <person name="Krizsan K."/>
            <person name="Foldi C."/>
            <person name="Dima B."/>
            <person name="Sanchez-Garcia M."/>
            <person name="Sanchez-Ramirez S."/>
            <person name="Szollosi G.J."/>
            <person name="Szarkandi J.G."/>
            <person name="Papp V."/>
            <person name="Albert L."/>
            <person name="Andreopoulos W."/>
            <person name="Angelini C."/>
            <person name="Antonin V."/>
            <person name="Barry K.W."/>
            <person name="Bougher N.L."/>
            <person name="Buchanan P."/>
            <person name="Buyck B."/>
            <person name="Bense V."/>
            <person name="Catcheside P."/>
            <person name="Chovatia M."/>
            <person name="Cooper J."/>
            <person name="Damon W."/>
            <person name="Desjardin D."/>
            <person name="Finy P."/>
            <person name="Geml J."/>
            <person name="Haridas S."/>
            <person name="Hughes K."/>
            <person name="Justo A."/>
            <person name="Karasinski D."/>
            <person name="Kautmanova I."/>
            <person name="Kiss B."/>
            <person name="Kocsube S."/>
            <person name="Kotiranta H."/>
            <person name="LaButti K.M."/>
            <person name="Lechner B.E."/>
            <person name="Liimatainen K."/>
            <person name="Lipzen A."/>
            <person name="Lukacs Z."/>
            <person name="Mihaltcheva S."/>
            <person name="Morgado L.N."/>
            <person name="Niskanen T."/>
            <person name="Noordeloos M.E."/>
            <person name="Ohm R.A."/>
            <person name="Ortiz-Santana B."/>
            <person name="Ovrebo C."/>
            <person name="Racz N."/>
            <person name="Riley R."/>
            <person name="Savchenko A."/>
            <person name="Shiryaev A."/>
            <person name="Soop K."/>
            <person name="Spirin V."/>
            <person name="Szebenyi C."/>
            <person name="Tomsovsky M."/>
            <person name="Tulloss R.E."/>
            <person name="Uehling J."/>
            <person name="Grigoriev I.V."/>
            <person name="Vagvolgyi C."/>
            <person name="Papp T."/>
            <person name="Martin F.M."/>
            <person name="Miettinen O."/>
            <person name="Hibbett D.S."/>
            <person name="Nagy L.G."/>
        </authorList>
    </citation>
    <scope>NUCLEOTIDE SEQUENCE [LARGE SCALE GENOMIC DNA]</scope>
    <source>
        <strain evidence="1 2">OMC1185</strain>
    </source>
</reference>
<keyword evidence="2" id="KW-1185">Reference proteome</keyword>
<proteinExistence type="predicted"/>
<evidence type="ECO:0000313" key="2">
    <source>
        <dbReference type="Proteomes" id="UP000305948"/>
    </source>
</evidence>
<name>A0A5C3MNH8_9AGAM</name>
<dbReference type="Proteomes" id="UP000305948">
    <property type="component" value="Unassembled WGS sequence"/>
</dbReference>
<accession>A0A5C3MNH8</accession>
<evidence type="ECO:0000313" key="1">
    <source>
        <dbReference type="EMBL" id="TFK45906.1"/>
    </source>
</evidence>
<dbReference type="AlphaFoldDB" id="A0A5C3MNH8"/>
<protein>
    <submittedName>
        <fullName evidence="1">Uncharacterized protein</fullName>
    </submittedName>
</protein>
<dbReference type="EMBL" id="ML213535">
    <property type="protein sequence ID" value="TFK45906.1"/>
    <property type="molecule type" value="Genomic_DNA"/>
</dbReference>